<sequence length="230" mass="25767">MFRPQQEQRQPSCHQQAEGTCTDSDGSEYTKAPGAPLTLHDMQTMLRAAIADIKSYMATELDKKLSGLREDIESLTNKADHTKTHIKDLTTTSQAHTQDITYLHAKIEALEESLEDLNNRSRRNNIRNQGLPESVTAEGLHTTLTGLLKAALPKATAQDLLIDPRDVIVRLHFFAVKEKILTITRSTPPQHQGIRLAFYQDLAPSTLKKHRDLKQRTLNQQGTCGATHLN</sequence>
<dbReference type="Gene3D" id="3.30.70.1820">
    <property type="entry name" value="L1 transposable element, RRM domain"/>
    <property type="match status" value="1"/>
</dbReference>
<dbReference type="Proteomes" id="UP001295444">
    <property type="component" value="Chromosome 12"/>
</dbReference>
<keyword evidence="1" id="KW-0175">Coiled coil</keyword>
<feature type="compositionally biased region" description="Polar residues" evidence="2">
    <location>
        <begin position="1"/>
        <end position="24"/>
    </location>
</feature>
<evidence type="ECO:0000256" key="2">
    <source>
        <dbReference type="SAM" id="MobiDB-lite"/>
    </source>
</evidence>
<accession>A0AAD1TJ64</accession>
<proteinExistence type="predicted"/>
<evidence type="ECO:0000313" key="4">
    <source>
        <dbReference type="Proteomes" id="UP001295444"/>
    </source>
</evidence>
<feature type="coiled-coil region" evidence="1">
    <location>
        <begin position="58"/>
        <end position="127"/>
    </location>
</feature>
<evidence type="ECO:0000313" key="3">
    <source>
        <dbReference type="EMBL" id="CAH2324629.1"/>
    </source>
</evidence>
<evidence type="ECO:0000256" key="1">
    <source>
        <dbReference type="SAM" id="Coils"/>
    </source>
</evidence>
<feature type="region of interest" description="Disordered" evidence="2">
    <location>
        <begin position="1"/>
        <end position="29"/>
    </location>
</feature>
<dbReference type="AlphaFoldDB" id="A0AAD1TJ64"/>
<reference evidence="3" key="1">
    <citation type="submission" date="2022-03" db="EMBL/GenBank/DDBJ databases">
        <authorList>
            <person name="Alioto T."/>
            <person name="Alioto T."/>
            <person name="Gomez Garrido J."/>
        </authorList>
    </citation>
    <scope>NUCLEOTIDE SEQUENCE</scope>
</reference>
<protein>
    <submittedName>
        <fullName evidence="3">Uncharacterized protein</fullName>
    </submittedName>
</protein>
<organism evidence="3 4">
    <name type="scientific">Pelobates cultripes</name>
    <name type="common">Western spadefoot toad</name>
    <dbReference type="NCBI Taxonomy" id="61616"/>
    <lineage>
        <taxon>Eukaryota</taxon>
        <taxon>Metazoa</taxon>
        <taxon>Chordata</taxon>
        <taxon>Craniata</taxon>
        <taxon>Vertebrata</taxon>
        <taxon>Euteleostomi</taxon>
        <taxon>Amphibia</taxon>
        <taxon>Batrachia</taxon>
        <taxon>Anura</taxon>
        <taxon>Pelobatoidea</taxon>
        <taxon>Pelobatidae</taxon>
        <taxon>Pelobates</taxon>
    </lineage>
</organism>
<gene>
    <name evidence="3" type="ORF">PECUL_23A058591</name>
</gene>
<dbReference type="PANTHER" id="PTHR11505">
    <property type="entry name" value="L1 TRANSPOSABLE ELEMENT-RELATED"/>
    <property type="match status" value="1"/>
</dbReference>
<name>A0AAD1TJ64_PELCU</name>
<dbReference type="InterPro" id="IPR004244">
    <property type="entry name" value="Transposase_22"/>
</dbReference>
<dbReference type="EMBL" id="OW240923">
    <property type="protein sequence ID" value="CAH2324629.1"/>
    <property type="molecule type" value="Genomic_DNA"/>
</dbReference>
<keyword evidence="4" id="KW-1185">Reference proteome</keyword>